<keyword evidence="7" id="KW-0862">Zinc</keyword>
<dbReference type="Pfam" id="PF12861">
    <property type="entry name" value="zf-ANAPC11"/>
    <property type="match status" value="1"/>
</dbReference>
<dbReference type="GO" id="GO:0061630">
    <property type="term" value="F:ubiquitin protein ligase activity"/>
    <property type="evidence" value="ECO:0007669"/>
    <property type="project" value="InterPro"/>
</dbReference>
<keyword evidence="4 9" id="KW-0863">Zinc-finger</keyword>
<dbReference type="GO" id="GO:0005680">
    <property type="term" value="C:anaphase-promoting complex"/>
    <property type="evidence" value="ECO:0007669"/>
    <property type="project" value="InterPro"/>
</dbReference>
<dbReference type="GO" id="GO:0008270">
    <property type="term" value="F:zinc ion binding"/>
    <property type="evidence" value="ECO:0007669"/>
    <property type="project" value="UniProtKB-KW"/>
</dbReference>
<evidence type="ECO:0000313" key="12">
    <source>
        <dbReference type="Proteomes" id="UP001338582"/>
    </source>
</evidence>
<dbReference type="CDD" id="cd16456">
    <property type="entry name" value="RING-H2_APC11"/>
    <property type="match status" value="1"/>
</dbReference>
<keyword evidence="2" id="KW-0132">Cell division</keyword>
<gene>
    <name evidence="11" type="ORF">PUMCH_001640</name>
</gene>
<evidence type="ECO:0000256" key="9">
    <source>
        <dbReference type="PROSITE-ProRule" id="PRU00175"/>
    </source>
</evidence>
<name>A0AAX4H7Z1_9ASCO</name>
<evidence type="ECO:0000256" key="6">
    <source>
        <dbReference type="ARBA" id="ARBA00022786"/>
    </source>
</evidence>
<dbReference type="Proteomes" id="UP001338582">
    <property type="component" value="Chromosome 2"/>
</dbReference>
<feature type="domain" description="RING-type" evidence="10">
    <location>
        <begin position="35"/>
        <end position="79"/>
    </location>
</feature>
<accession>A0AAX4H7Z1</accession>
<dbReference type="GO" id="GO:0051301">
    <property type="term" value="P:cell division"/>
    <property type="evidence" value="ECO:0007669"/>
    <property type="project" value="UniProtKB-KW"/>
</dbReference>
<sequence length="126" mass="14166">MKVNIKHWHGVATWHWQTQNDELCGICRVPFDGHCPSCRYPGDTCPLILGKGCSHNFHLHCILKWLEQSSSKGLCPMCRQIFTATVLEGVGAPDEIAQLQELENSHRVAREQAEVGDAYELPNDVL</sequence>
<keyword evidence="12" id="KW-1185">Reference proteome</keyword>
<keyword evidence="3" id="KW-0479">Metal-binding</keyword>
<dbReference type="Gene3D" id="3.30.40.10">
    <property type="entry name" value="Zinc/RING finger domain, C3HC4 (zinc finger)"/>
    <property type="match status" value="1"/>
</dbReference>
<dbReference type="KEGG" id="asau:88172705"/>
<dbReference type="GO" id="GO:0031145">
    <property type="term" value="P:anaphase-promoting complex-dependent catabolic process"/>
    <property type="evidence" value="ECO:0007669"/>
    <property type="project" value="InterPro"/>
</dbReference>
<dbReference type="PANTHER" id="PTHR11210">
    <property type="entry name" value="RING BOX"/>
    <property type="match status" value="1"/>
</dbReference>
<evidence type="ECO:0000256" key="7">
    <source>
        <dbReference type="ARBA" id="ARBA00022833"/>
    </source>
</evidence>
<dbReference type="InterPro" id="IPR051031">
    <property type="entry name" value="RING-box_E3_Ubiquitin_Ligase"/>
</dbReference>
<dbReference type="GeneID" id="88172705"/>
<evidence type="ECO:0000256" key="3">
    <source>
        <dbReference type="ARBA" id="ARBA00022723"/>
    </source>
</evidence>
<dbReference type="InterPro" id="IPR013083">
    <property type="entry name" value="Znf_RING/FYVE/PHD"/>
</dbReference>
<dbReference type="InterPro" id="IPR001841">
    <property type="entry name" value="Znf_RING"/>
</dbReference>
<dbReference type="PROSITE" id="PS50089">
    <property type="entry name" value="ZF_RING_2"/>
    <property type="match status" value="1"/>
</dbReference>
<dbReference type="EMBL" id="CP138895">
    <property type="protein sequence ID" value="WPK24369.1"/>
    <property type="molecule type" value="Genomic_DNA"/>
</dbReference>
<evidence type="ECO:0000313" key="11">
    <source>
        <dbReference type="EMBL" id="WPK24369.1"/>
    </source>
</evidence>
<dbReference type="AlphaFoldDB" id="A0AAX4H7Z1"/>
<reference evidence="11 12" key="1">
    <citation type="submission" date="2023-10" db="EMBL/GenBank/DDBJ databases">
        <title>Draft Genome Sequence of Candida saopaulonensis from a very Premature Infant with Sepsis.</title>
        <authorList>
            <person name="Ning Y."/>
            <person name="Dai R."/>
            <person name="Xiao M."/>
            <person name="Xu Y."/>
            <person name="Yan Q."/>
            <person name="Zhang L."/>
        </authorList>
    </citation>
    <scope>NUCLEOTIDE SEQUENCE [LARGE SCALE GENOMIC DNA]</scope>
    <source>
        <strain evidence="11 12">19XY460</strain>
    </source>
</reference>
<dbReference type="RefSeq" id="XP_062876752.1">
    <property type="nucleotide sequence ID" value="XM_063020682.1"/>
</dbReference>
<proteinExistence type="predicted"/>
<keyword evidence="5" id="KW-0498">Mitosis</keyword>
<organism evidence="11 12">
    <name type="scientific">Australozyma saopauloensis</name>
    <dbReference type="NCBI Taxonomy" id="291208"/>
    <lineage>
        <taxon>Eukaryota</taxon>
        <taxon>Fungi</taxon>
        <taxon>Dikarya</taxon>
        <taxon>Ascomycota</taxon>
        <taxon>Saccharomycotina</taxon>
        <taxon>Pichiomycetes</taxon>
        <taxon>Metschnikowiaceae</taxon>
        <taxon>Australozyma</taxon>
    </lineage>
</organism>
<evidence type="ECO:0000256" key="8">
    <source>
        <dbReference type="ARBA" id="ARBA00023306"/>
    </source>
</evidence>
<dbReference type="InterPro" id="IPR024991">
    <property type="entry name" value="RING-H2_APC11"/>
</dbReference>
<evidence type="ECO:0000259" key="10">
    <source>
        <dbReference type="PROSITE" id="PS50089"/>
    </source>
</evidence>
<evidence type="ECO:0000256" key="1">
    <source>
        <dbReference type="ARBA" id="ARBA00013928"/>
    </source>
</evidence>
<evidence type="ECO:0000256" key="2">
    <source>
        <dbReference type="ARBA" id="ARBA00022618"/>
    </source>
</evidence>
<dbReference type="SUPFAM" id="SSF57850">
    <property type="entry name" value="RING/U-box"/>
    <property type="match status" value="1"/>
</dbReference>
<dbReference type="GO" id="GO:0097602">
    <property type="term" value="F:cullin family protein binding"/>
    <property type="evidence" value="ECO:0007669"/>
    <property type="project" value="InterPro"/>
</dbReference>
<keyword evidence="8" id="KW-0131">Cell cycle</keyword>
<keyword evidence="6" id="KW-0833">Ubl conjugation pathway</keyword>
<protein>
    <recommendedName>
        <fullName evidence="1">Anaphase-promoting complex subunit 11</fullName>
    </recommendedName>
</protein>
<evidence type="ECO:0000256" key="4">
    <source>
        <dbReference type="ARBA" id="ARBA00022771"/>
    </source>
</evidence>
<evidence type="ECO:0000256" key="5">
    <source>
        <dbReference type="ARBA" id="ARBA00022776"/>
    </source>
</evidence>